<sequence length="114" mass="12614">MSEQSEPAVETQVLDRYECRSCGYIYEPEKGDDKYEIPPGRPFAELPVNWRCPVCSAKKQAFTNIGPAGQASGFRENLGYGLGVNTLTPTQKNLLIFGALALAFLFFLSLYGLQ</sequence>
<keyword evidence="1" id="KW-0813">Transport</keyword>
<evidence type="ECO:0000256" key="4">
    <source>
        <dbReference type="ARBA" id="ARBA00023004"/>
    </source>
</evidence>
<evidence type="ECO:0000256" key="2">
    <source>
        <dbReference type="ARBA" id="ARBA00022723"/>
    </source>
</evidence>
<dbReference type="InterPro" id="IPR024934">
    <property type="entry name" value="Rubredoxin-like_dom"/>
</dbReference>
<keyword evidence="6" id="KW-1133">Transmembrane helix</keyword>
<dbReference type="PROSITE" id="PS50903">
    <property type="entry name" value="RUBREDOXIN_LIKE"/>
    <property type="match status" value="1"/>
</dbReference>
<evidence type="ECO:0000259" key="7">
    <source>
        <dbReference type="PROSITE" id="PS50903"/>
    </source>
</evidence>
<dbReference type="Pfam" id="PF00301">
    <property type="entry name" value="Rubredoxin"/>
    <property type="match status" value="1"/>
</dbReference>
<comment type="cofactor">
    <cofactor evidence="5">
        <name>Fe(3+)</name>
        <dbReference type="ChEBI" id="CHEBI:29034"/>
    </cofactor>
</comment>
<reference evidence="8 9" key="1">
    <citation type="submission" date="2017-06" db="EMBL/GenBank/DDBJ databases">
        <title>Genome sequencing of cyanobaciteial culture collection at National Institute for Environmental Studies (NIES).</title>
        <authorList>
            <person name="Hirose Y."/>
            <person name="Shimura Y."/>
            <person name="Fujisawa T."/>
            <person name="Nakamura Y."/>
            <person name="Kawachi M."/>
        </authorList>
    </citation>
    <scope>NUCLEOTIDE SEQUENCE [LARGE SCALE GENOMIC DNA]</scope>
    <source>
        <strain evidence="8 9">NIES-37</strain>
    </source>
</reference>
<dbReference type="InterPro" id="IPR050526">
    <property type="entry name" value="Rubredoxin_ET"/>
</dbReference>
<dbReference type="InterPro" id="IPR024935">
    <property type="entry name" value="Rubredoxin_dom"/>
</dbReference>
<evidence type="ECO:0000256" key="5">
    <source>
        <dbReference type="RuleBase" id="RU003820"/>
    </source>
</evidence>
<dbReference type="GO" id="GO:0009055">
    <property type="term" value="F:electron transfer activity"/>
    <property type="evidence" value="ECO:0007669"/>
    <property type="project" value="TreeGrafter"/>
</dbReference>
<evidence type="ECO:0000313" key="9">
    <source>
        <dbReference type="Proteomes" id="UP000218785"/>
    </source>
</evidence>
<keyword evidence="2 5" id="KW-0479">Metal-binding</keyword>
<organism evidence="8 9">
    <name type="scientific">Tolypothrix tenuis PCC 7101</name>
    <dbReference type="NCBI Taxonomy" id="231146"/>
    <lineage>
        <taxon>Bacteria</taxon>
        <taxon>Bacillati</taxon>
        <taxon>Cyanobacteriota</taxon>
        <taxon>Cyanophyceae</taxon>
        <taxon>Nostocales</taxon>
        <taxon>Tolypothrichaceae</taxon>
        <taxon>Tolypothrix</taxon>
    </lineage>
</organism>
<feature type="domain" description="Rubredoxin-like" evidence="7">
    <location>
        <begin position="14"/>
        <end position="65"/>
    </location>
</feature>
<evidence type="ECO:0000256" key="6">
    <source>
        <dbReference type="SAM" id="Phobius"/>
    </source>
</evidence>
<keyword evidence="6" id="KW-0472">Membrane</keyword>
<dbReference type="Gene3D" id="2.20.28.10">
    <property type="match status" value="1"/>
</dbReference>
<keyword evidence="4 5" id="KW-0408">Iron</keyword>
<evidence type="ECO:0000256" key="3">
    <source>
        <dbReference type="ARBA" id="ARBA00022982"/>
    </source>
</evidence>
<keyword evidence="3 5" id="KW-0249">Electron transport</keyword>
<name>A0A1Z4MVF4_9CYAN</name>
<dbReference type="Proteomes" id="UP000218785">
    <property type="component" value="Chromosome"/>
</dbReference>
<dbReference type="RefSeq" id="WP_096574511.1">
    <property type="nucleotide sequence ID" value="NZ_CAWNJS010000001.1"/>
</dbReference>
<accession>A0A1Z4MVF4</accession>
<dbReference type="GO" id="GO:0043448">
    <property type="term" value="P:alkane catabolic process"/>
    <property type="evidence" value="ECO:0007669"/>
    <property type="project" value="TreeGrafter"/>
</dbReference>
<dbReference type="PRINTS" id="PR00163">
    <property type="entry name" value="RUBREDOXIN"/>
</dbReference>
<gene>
    <name evidence="8" type="ORF">NIES37_14000</name>
</gene>
<feature type="transmembrane region" description="Helical" evidence="6">
    <location>
        <begin position="94"/>
        <end position="113"/>
    </location>
</feature>
<dbReference type="AlphaFoldDB" id="A0A1Z4MVF4"/>
<keyword evidence="6" id="KW-0812">Transmembrane</keyword>
<dbReference type="PANTHER" id="PTHR47627:SF1">
    <property type="entry name" value="RUBREDOXIN-1-RELATED"/>
    <property type="match status" value="1"/>
</dbReference>
<comment type="similarity">
    <text evidence="5">Belongs to the rubredoxin family.</text>
</comment>
<evidence type="ECO:0000313" key="8">
    <source>
        <dbReference type="EMBL" id="BAY97458.1"/>
    </source>
</evidence>
<protein>
    <recommendedName>
        <fullName evidence="5">Rubredoxin</fullName>
    </recommendedName>
</protein>
<proteinExistence type="inferred from homology"/>
<dbReference type="KEGG" id="ttq:NIES37_14000"/>
<dbReference type="SUPFAM" id="SSF57802">
    <property type="entry name" value="Rubredoxin-like"/>
    <property type="match status" value="1"/>
</dbReference>
<dbReference type="GO" id="GO:0005506">
    <property type="term" value="F:iron ion binding"/>
    <property type="evidence" value="ECO:0007669"/>
    <property type="project" value="UniProtKB-UniRule"/>
</dbReference>
<dbReference type="PANTHER" id="PTHR47627">
    <property type="entry name" value="RUBREDOXIN"/>
    <property type="match status" value="1"/>
</dbReference>
<dbReference type="CDD" id="cd00730">
    <property type="entry name" value="rubredoxin"/>
    <property type="match status" value="1"/>
</dbReference>
<keyword evidence="9" id="KW-1185">Reference proteome</keyword>
<dbReference type="EMBL" id="AP018248">
    <property type="protein sequence ID" value="BAY97458.1"/>
    <property type="molecule type" value="Genomic_DNA"/>
</dbReference>
<dbReference type="FunFam" id="2.20.28.10:FF:000001">
    <property type="entry name" value="Rubredoxin"/>
    <property type="match status" value="1"/>
</dbReference>
<evidence type="ECO:0000256" key="1">
    <source>
        <dbReference type="ARBA" id="ARBA00022448"/>
    </source>
</evidence>